<feature type="transmembrane region" description="Helical" evidence="1">
    <location>
        <begin position="220"/>
        <end position="238"/>
    </location>
</feature>
<feature type="transmembrane region" description="Helical" evidence="1">
    <location>
        <begin position="463"/>
        <end position="479"/>
    </location>
</feature>
<keyword evidence="1" id="KW-1133">Transmembrane helix</keyword>
<reference evidence="2 3" key="1">
    <citation type="journal article" date="2018" name="Appl. Microbiol. Biotechnol.">
        <title>Co-cultivation of the strictly anaerobic methanogen Methanosarcina barkeri with aerobic methanotrophs in an oxygen-limited membrane bioreactor.</title>
        <authorList>
            <person name="In 't Zandt M.H."/>
            <person name="van den Bosch T.J.M."/>
            <person name="Rijkers R."/>
            <person name="van Kessel M.A.H.J."/>
            <person name="Jetten M.S.M."/>
            <person name="Welte C.U."/>
        </authorList>
    </citation>
    <scope>NUCLEOTIDE SEQUENCE [LARGE SCALE GENOMIC DNA]</scope>
    <source>
        <strain evidence="2 3">DSM 17706</strain>
    </source>
</reference>
<name>A0A2U1STY9_METSR</name>
<comment type="caution">
    <text evidence="2">The sequence shown here is derived from an EMBL/GenBank/DDBJ whole genome shotgun (WGS) entry which is preliminary data.</text>
</comment>
<feature type="transmembrane region" description="Helical" evidence="1">
    <location>
        <begin position="485"/>
        <end position="504"/>
    </location>
</feature>
<feature type="transmembrane region" description="Helical" evidence="1">
    <location>
        <begin position="295"/>
        <end position="313"/>
    </location>
</feature>
<protein>
    <recommendedName>
        <fullName evidence="4">Oligosaccharide repeat unit polymerase</fullName>
    </recommendedName>
</protein>
<proteinExistence type="predicted"/>
<accession>A0A2U1STY9</accession>
<evidence type="ECO:0000313" key="3">
    <source>
        <dbReference type="Proteomes" id="UP000245137"/>
    </source>
</evidence>
<feature type="transmembrane region" description="Helical" evidence="1">
    <location>
        <begin position="68"/>
        <end position="89"/>
    </location>
</feature>
<feature type="transmembrane region" description="Helical" evidence="1">
    <location>
        <begin position="245"/>
        <end position="264"/>
    </location>
</feature>
<dbReference type="AlphaFoldDB" id="A0A2U1STY9"/>
<gene>
    <name evidence="2" type="ORF">C5689_04610</name>
</gene>
<feature type="transmembrane region" description="Helical" evidence="1">
    <location>
        <begin position="431"/>
        <end position="451"/>
    </location>
</feature>
<feature type="transmembrane region" description="Helical" evidence="1">
    <location>
        <begin position="141"/>
        <end position="161"/>
    </location>
</feature>
<evidence type="ECO:0000256" key="1">
    <source>
        <dbReference type="SAM" id="Phobius"/>
    </source>
</evidence>
<dbReference type="EMBL" id="PUIV01000004">
    <property type="protein sequence ID" value="PWB95075.1"/>
    <property type="molecule type" value="Genomic_DNA"/>
</dbReference>
<feature type="transmembrane region" description="Helical" evidence="1">
    <location>
        <begin position="36"/>
        <end position="56"/>
    </location>
</feature>
<sequence length="519" mass="56804">MSYPNIDALRADRKDHAVETPRMFSVAAATPRSRSLFIPTSVELWSLSALIAFYWLADEIVGEASDDLVNIAGPIAFSAIMGFGLVRMLLDDARSIFAPLFTFRVASAVYFGMGSLVHMVVSPERRAILESFYLFTDRDVAKLNFLVACSTLFILVVAGVAESLATRSETPAPTTSIAGANARRMRNYGLVFLVIGSALKYIFVFPVSIGWVAWGEVPGSIVTMAEMSLIGLNLLTIWSLQNARAFFPIVCVLVAIEMLVGVLLLSKTQVLLPMLMLLVGIMAQRLTLKRVIGAFIAVAIALEVLQPMIAFARDEFNLRTGGMATNATIAMRAQILVSYFDPFRTRSPSEEPGEGLMRISYVNAGAFAIVMYDRGNSGDSFKNLFVSLVPRVIWPEKPLLQAGGDFAMAASGRYAENSVSPGMFAEAYWNYGWMGVPLVMTPLGLFLLWMSRYSLWVLQREKWMFFPIALIGMKVGLAIDGMFVSQIAGTTAIVVVFHVVTAALEAGMQRIGFGALHRA</sequence>
<evidence type="ECO:0000313" key="2">
    <source>
        <dbReference type="EMBL" id="PWB95075.1"/>
    </source>
</evidence>
<evidence type="ECO:0008006" key="4">
    <source>
        <dbReference type="Google" id="ProtNLM"/>
    </source>
</evidence>
<organism evidence="2 3">
    <name type="scientific">Methylosinus sporium</name>
    <dbReference type="NCBI Taxonomy" id="428"/>
    <lineage>
        <taxon>Bacteria</taxon>
        <taxon>Pseudomonadati</taxon>
        <taxon>Pseudomonadota</taxon>
        <taxon>Alphaproteobacteria</taxon>
        <taxon>Hyphomicrobiales</taxon>
        <taxon>Methylocystaceae</taxon>
        <taxon>Methylosinus</taxon>
    </lineage>
</organism>
<dbReference type="RefSeq" id="WP_108916099.1">
    <property type="nucleotide sequence ID" value="NZ_PUIV01000004.1"/>
</dbReference>
<keyword evidence="1" id="KW-0472">Membrane</keyword>
<dbReference type="Proteomes" id="UP000245137">
    <property type="component" value="Unassembled WGS sequence"/>
</dbReference>
<feature type="transmembrane region" description="Helical" evidence="1">
    <location>
        <begin position="101"/>
        <end position="121"/>
    </location>
</feature>
<feature type="transmembrane region" description="Helical" evidence="1">
    <location>
        <begin position="190"/>
        <end position="214"/>
    </location>
</feature>
<keyword evidence="1" id="KW-0812">Transmembrane</keyword>
<dbReference type="OrthoDB" id="7842515at2"/>
<keyword evidence="3" id="KW-1185">Reference proteome</keyword>